<dbReference type="PROSITE" id="PS50297">
    <property type="entry name" value="ANK_REP_REGION"/>
    <property type="match status" value="3"/>
</dbReference>
<feature type="repeat" description="ANK" evidence="3">
    <location>
        <begin position="272"/>
        <end position="304"/>
    </location>
</feature>
<accession>A0A9W8TF45</accession>
<dbReference type="Gene3D" id="1.25.40.20">
    <property type="entry name" value="Ankyrin repeat-containing domain"/>
    <property type="match status" value="2"/>
</dbReference>
<feature type="repeat" description="ANK" evidence="3">
    <location>
        <begin position="513"/>
        <end position="545"/>
    </location>
</feature>
<dbReference type="Pfam" id="PF12796">
    <property type="entry name" value="Ank_2"/>
    <property type="match status" value="2"/>
</dbReference>
<dbReference type="SMART" id="SM00248">
    <property type="entry name" value="ANK"/>
    <property type="match status" value="8"/>
</dbReference>
<reference evidence="4" key="1">
    <citation type="submission" date="2022-10" db="EMBL/GenBank/DDBJ databases">
        <title>Tapping the CABI collections for fungal endophytes: first genome assemblies for Collariella, Neodidymelliopsis, Ascochyta clinopodiicola, Didymella pomorum, Didymosphaeria variabile, Neocosmospora piperis and Neocucurbitaria cava.</title>
        <authorList>
            <person name="Hill R."/>
        </authorList>
    </citation>
    <scope>NUCLEOTIDE SEQUENCE</scope>
    <source>
        <strain evidence="4">IMI 366586</strain>
    </source>
</reference>
<keyword evidence="5" id="KW-1185">Reference proteome</keyword>
<dbReference type="SUPFAM" id="SSF48403">
    <property type="entry name" value="Ankyrin repeat"/>
    <property type="match status" value="1"/>
</dbReference>
<dbReference type="PROSITE" id="PS50088">
    <property type="entry name" value="ANK_REPEAT"/>
    <property type="match status" value="3"/>
</dbReference>
<evidence type="ECO:0000313" key="5">
    <source>
        <dbReference type="Proteomes" id="UP001140502"/>
    </source>
</evidence>
<proteinExistence type="predicted"/>
<organism evidence="4 5">
    <name type="scientific">Fusarium piperis</name>
    <dbReference type="NCBI Taxonomy" id="1435070"/>
    <lineage>
        <taxon>Eukaryota</taxon>
        <taxon>Fungi</taxon>
        <taxon>Dikarya</taxon>
        <taxon>Ascomycota</taxon>
        <taxon>Pezizomycotina</taxon>
        <taxon>Sordariomycetes</taxon>
        <taxon>Hypocreomycetidae</taxon>
        <taxon>Hypocreales</taxon>
        <taxon>Nectriaceae</taxon>
        <taxon>Fusarium</taxon>
        <taxon>Fusarium solani species complex</taxon>
    </lineage>
</organism>
<feature type="repeat" description="ANK" evidence="3">
    <location>
        <begin position="1116"/>
        <end position="1148"/>
    </location>
</feature>
<dbReference type="InterPro" id="IPR002110">
    <property type="entry name" value="Ankyrin_rpt"/>
</dbReference>
<name>A0A9W8TF45_9HYPO</name>
<dbReference type="InterPro" id="IPR036770">
    <property type="entry name" value="Ankyrin_rpt-contain_sf"/>
</dbReference>
<protein>
    <recommendedName>
        <fullName evidence="6">Ankyrin</fullName>
    </recommendedName>
</protein>
<dbReference type="Proteomes" id="UP001140502">
    <property type="component" value="Unassembled WGS sequence"/>
</dbReference>
<keyword evidence="2 3" id="KW-0040">ANK repeat</keyword>
<dbReference type="EMBL" id="JAPEUR010000338">
    <property type="protein sequence ID" value="KAJ4311286.1"/>
    <property type="molecule type" value="Genomic_DNA"/>
</dbReference>
<evidence type="ECO:0000256" key="3">
    <source>
        <dbReference type="PROSITE-ProRule" id="PRU00023"/>
    </source>
</evidence>
<comment type="caution">
    <text evidence="4">The sequence shown here is derived from an EMBL/GenBank/DDBJ whole genome shotgun (WGS) entry which is preliminary data.</text>
</comment>
<dbReference type="PANTHER" id="PTHR24198">
    <property type="entry name" value="ANKYRIN REPEAT AND PROTEIN KINASE DOMAIN-CONTAINING PROTEIN"/>
    <property type="match status" value="1"/>
</dbReference>
<gene>
    <name evidence="4" type="ORF">N0V84_010533</name>
</gene>
<evidence type="ECO:0000313" key="4">
    <source>
        <dbReference type="EMBL" id="KAJ4311286.1"/>
    </source>
</evidence>
<sequence length="1398" mass="155025">MLKRISELKGSTLAACATIRTHLKEGSPLKSDLKPLIVELRLLAGALFSLESLIVELGENSENDMPVTETTEWPLLDGCEMLVSALQSVHSIATPDGLKAARSSLLDNRSKLGFVLGSSESLQDIMLQFSILGSNSIPQLTMKNVDTEMVESSPQTREETEPSAEEVSAWLTTLNSSDNDREPAEYNKEIALVQSRRITTNYRTAATRWPEYAERYWQKLRPQVCSLFRIQRSYSFVQWVLEYARETFPRALGPLALSPRLLLELTDALCDGSVSSLHIAAALGLPNLCRDLLSMGADINQASILGTPLFCSLMGTKVLATRAEPESWGSLLVGGYSDVERAATILLLLDEGADCTYKYHWKNADEVSLAGLAFWVAMNTKHEAIFTRIMKGGSKLDGAFLELMQRETLVMRGLFNKARFARLLTFVYDLTLTDIVSETLEYGDLQKTVSQLMKHANIKFSFSEESGKITTLNDDHIAEVTRNAVLDFDVTLIERLTSDPRFDPNLPFGKNGLSGTILHTATEGSQLEIMDILIAAGADMGARDSNKRTPIMVVEDLSALSKLVLEHGASTTDTDEDGRTIWHLCAFTNDVHLLKWLWEHDPRKDENLRRKDRFGLTPLVASFAYIDALAQPPRGLRQPAPLAARFLLDACREHISLKGNEQLAEYAVKWGDANLVKKVFEIIPEAIKINRFLLKYLNLSVSTECLKVILDKCRELPWQFSNGTTVAETIITNTRLSAGRYGAFAVPTGHPSCFPKIKREDYERLLTPAVLKSRDIRNRGLWVRFCDDILPLLSGIGTAHPSSLYFLSGFIGLAVRCLVQRGVLADYERETGKCAINYIAEARGTDEQLYWQGWHYPFITAILETSESSLSYLPSLSPDGPNPFASSFEAVMLLQQAVHHRLSRLVGLLVNTGINVHAPWDQLLGVSLFEAVLLDDMDLAMVRTLLSRSRPGDIITRQFETFEKLHVLLENQFAVQVIFKLVECGMDPNLLPKNVPGKDGSRGVSFHWSMLTEATSQHKSGIACALLQTGADPGLAASDGYNAMIAACQNGQTVVLEEIIEHQPDGFDWKCVYQGEDGVTYNALQIAAANSHRDILEVLILATPLIDEIDATTPKNGLSPAHLAAKAGSLECIKILAKFGADLTATDSSGRSPLFWAILRSNTEVAEYLKDTLLEPEEEREQDYGISMLDPLNSTGLDVQELVSRPFHGRTPESTRLEEQRKLGKMIADTISRHRPNSGGLFSSLLNHISKEELESAILPCDGCTLLSYTASQALISPMVELLELGFTGFVTSCKEHWPEGYNALLQGCLHFQRLLQVNIFTVAKKVYSFIEKCLDAYLAEGRPWFHLSQPPIHAICQYQQTIGGPDLEHQEKLLKIFIDHLGVGAEIRALGPVRVDG</sequence>
<evidence type="ECO:0008006" key="6">
    <source>
        <dbReference type="Google" id="ProtNLM"/>
    </source>
</evidence>
<keyword evidence="1" id="KW-0677">Repeat</keyword>
<evidence type="ECO:0000256" key="1">
    <source>
        <dbReference type="ARBA" id="ARBA00022737"/>
    </source>
</evidence>
<evidence type="ECO:0000256" key="2">
    <source>
        <dbReference type="ARBA" id="ARBA00023043"/>
    </source>
</evidence>
<dbReference type="OrthoDB" id="194358at2759"/>
<dbReference type="PANTHER" id="PTHR24198:SF191">
    <property type="entry name" value="RABANKYRIN-5-LIKE"/>
    <property type="match status" value="1"/>
</dbReference>